<dbReference type="InParanoid" id="A0A0P0W5C4"/>
<sequence length="231" mass="25047">MAKLPLPGAWRSEAKAIHSPSGDQLHIVSDHGPSVSRRMPPASPSSASMMYRFLFPDLPDRNTTHFPSGDGDGNALFSPPTVSFFIEMVDSSSSSPREMATTSTSVVSLAKSGPMLVYTTPFLFQSHDVEKAFPEKILRRPPEPSEFTTYIPGSPTNAIFLPSCEKEGNEPSILKSENVSGDPGLLMFSSSSGESPFPLPRHRWYPTRAPSGEMNGLKWCTRGATGLVTSK</sequence>
<proteinExistence type="predicted"/>
<protein>
    <submittedName>
        <fullName evidence="1">Os03g0840275 protein</fullName>
    </submittedName>
</protein>
<evidence type="ECO:0000313" key="2">
    <source>
        <dbReference type="Proteomes" id="UP000059680"/>
    </source>
</evidence>
<reference evidence="2" key="1">
    <citation type="journal article" date="2005" name="Nature">
        <title>The map-based sequence of the rice genome.</title>
        <authorList>
            <consortium name="International rice genome sequencing project (IRGSP)"/>
            <person name="Matsumoto T."/>
            <person name="Wu J."/>
            <person name="Kanamori H."/>
            <person name="Katayose Y."/>
            <person name="Fujisawa M."/>
            <person name="Namiki N."/>
            <person name="Mizuno H."/>
            <person name="Yamamoto K."/>
            <person name="Antonio B.A."/>
            <person name="Baba T."/>
            <person name="Sakata K."/>
            <person name="Nagamura Y."/>
            <person name="Aoki H."/>
            <person name="Arikawa K."/>
            <person name="Arita K."/>
            <person name="Bito T."/>
            <person name="Chiden Y."/>
            <person name="Fujitsuka N."/>
            <person name="Fukunaka R."/>
            <person name="Hamada M."/>
            <person name="Harada C."/>
            <person name="Hayashi A."/>
            <person name="Hijishita S."/>
            <person name="Honda M."/>
            <person name="Hosokawa S."/>
            <person name="Ichikawa Y."/>
            <person name="Idonuma A."/>
            <person name="Iijima M."/>
            <person name="Ikeda M."/>
            <person name="Ikeno M."/>
            <person name="Ito K."/>
            <person name="Ito S."/>
            <person name="Ito T."/>
            <person name="Ito Y."/>
            <person name="Ito Y."/>
            <person name="Iwabuchi A."/>
            <person name="Kamiya K."/>
            <person name="Karasawa W."/>
            <person name="Kurita K."/>
            <person name="Katagiri S."/>
            <person name="Kikuta A."/>
            <person name="Kobayashi H."/>
            <person name="Kobayashi N."/>
            <person name="Machita K."/>
            <person name="Maehara T."/>
            <person name="Masukawa M."/>
            <person name="Mizubayashi T."/>
            <person name="Mukai Y."/>
            <person name="Nagasaki H."/>
            <person name="Nagata Y."/>
            <person name="Naito S."/>
            <person name="Nakashima M."/>
            <person name="Nakama Y."/>
            <person name="Nakamichi Y."/>
            <person name="Nakamura M."/>
            <person name="Meguro A."/>
            <person name="Negishi M."/>
            <person name="Ohta I."/>
            <person name="Ohta T."/>
            <person name="Okamoto M."/>
            <person name="Ono N."/>
            <person name="Saji S."/>
            <person name="Sakaguchi M."/>
            <person name="Sakai K."/>
            <person name="Shibata M."/>
            <person name="Shimokawa T."/>
            <person name="Song J."/>
            <person name="Takazaki Y."/>
            <person name="Terasawa K."/>
            <person name="Tsugane M."/>
            <person name="Tsuji K."/>
            <person name="Ueda S."/>
            <person name="Waki K."/>
            <person name="Yamagata H."/>
            <person name="Yamamoto M."/>
            <person name="Yamamoto S."/>
            <person name="Yamane H."/>
            <person name="Yoshiki S."/>
            <person name="Yoshihara R."/>
            <person name="Yukawa K."/>
            <person name="Zhong H."/>
            <person name="Yano M."/>
            <person name="Yuan Q."/>
            <person name="Ouyang S."/>
            <person name="Liu J."/>
            <person name="Jones K.M."/>
            <person name="Gansberger K."/>
            <person name="Moffat K."/>
            <person name="Hill J."/>
            <person name="Bera J."/>
            <person name="Fadrosh D."/>
            <person name="Jin S."/>
            <person name="Johri S."/>
            <person name="Kim M."/>
            <person name="Overton L."/>
            <person name="Reardon M."/>
            <person name="Tsitrin T."/>
            <person name="Vuong H."/>
            <person name="Weaver B."/>
            <person name="Ciecko A."/>
            <person name="Tallon L."/>
            <person name="Jackson J."/>
            <person name="Pai G."/>
            <person name="Aken S.V."/>
            <person name="Utterback T."/>
            <person name="Reidmuller S."/>
            <person name="Feldblyum T."/>
            <person name="Hsiao J."/>
            <person name="Zismann V."/>
            <person name="Iobst S."/>
            <person name="de Vazeille A.R."/>
            <person name="Buell C.R."/>
            <person name="Ying K."/>
            <person name="Li Y."/>
            <person name="Lu T."/>
            <person name="Huang Y."/>
            <person name="Zhao Q."/>
            <person name="Feng Q."/>
            <person name="Zhang L."/>
            <person name="Zhu J."/>
            <person name="Weng Q."/>
            <person name="Mu J."/>
            <person name="Lu Y."/>
            <person name="Fan D."/>
            <person name="Liu Y."/>
            <person name="Guan J."/>
            <person name="Zhang Y."/>
            <person name="Yu S."/>
            <person name="Liu X."/>
            <person name="Zhang Y."/>
            <person name="Hong G."/>
            <person name="Han B."/>
            <person name="Choisne N."/>
            <person name="Demange N."/>
            <person name="Orjeda G."/>
            <person name="Samain S."/>
            <person name="Cattolico L."/>
            <person name="Pelletier E."/>
            <person name="Couloux A."/>
            <person name="Segurens B."/>
            <person name="Wincker P."/>
            <person name="D'Hont A."/>
            <person name="Scarpelli C."/>
            <person name="Weissenbach J."/>
            <person name="Salanoubat M."/>
            <person name="Quetier F."/>
            <person name="Yu Y."/>
            <person name="Kim H.R."/>
            <person name="Rambo T."/>
            <person name="Currie J."/>
            <person name="Collura K."/>
            <person name="Luo M."/>
            <person name="Yang T."/>
            <person name="Ammiraju J.S.S."/>
            <person name="Engler F."/>
            <person name="Soderlund C."/>
            <person name="Wing R.A."/>
            <person name="Palmer L.E."/>
            <person name="de la Bastide M."/>
            <person name="Spiegel L."/>
            <person name="Nascimento L."/>
            <person name="Zutavern T."/>
            <person name="O'Shaughnessy A."/>
            <person name="Dike S."/>
            <person name="Dedhia N."/>
            <person name="Preston R."/>
            <person name="Balija V."/>
            <person name="McCombie W.R."/>
            <person name="Chow T."/>
            <person name="Chen H."/>
            <person name="Chung M."/>
            <person name="Chen C."/>
            <person name="Shaw J."/>
            <person name="Wu H."/>
            <person name="Hsiao K."/>
            <person name="Chao Y."/>
            <person name="Chu M."/>
            <person name="Cheng C."/>
            <person name="Hour A."/>
            <person name="Lee P."/>
            <person name="Lin S."/>
            <person name="Lin Y."/>
            <person name="Liou J."/>
            <person name="Liu S."/>
            <person name="Hsing Y."/>
            <person name="Raghuvanshi S."/>
            <person name="Mohanty A."/>
            <person name="Bharti A.K."/>
            <person name="Gaur A."/>
            <person name="Gupta V."/>
            <person name="Kumar D."/>
            <person name="Ravi V."/>
            <person name="Vij S."/>
            <person name="Kapur A."/>
            <person name="Khurana P."/>
            <person name="Khurana P."/>
            <person name="Khurana J.P."/>
            <person name="Tyagi A.K."/>
            <person name="Gaikwad K."/>
            <person name="Singh A."/>
            <person name="Dalal V."/>
            <person name="Srivastava S."/>
            <person name="Dixit A."/>
            <person name="Pal A.K."/>
            <person name="Ghazi I.A."/>
            <person name="Yadav M."/>
            <person name="Pandit A."/>
            <person name="Bhargava A."/>
            <person name="Sureshbabu K."/>
            <person name="Batra K."/>
            <person name="Sharma T.R."/>
            <person name="Mohapatra T."/>
            <person name="Singh N.K."/>
            <person name="Messing J."/>
            <person name="Nelson A.B."/>
            <person name="Fuks G."/>
            <person name="Kavchok S."/>
            <person name="Keizer G."/>
            <person name="Linton E."/>
            <person name="Llaca V."/>
            <person name="Song R."/>
            <person name="Tanyolac B."/>
            <person name="Young S."/>
            <person name="Ho-Il K."/>
            <person name="Hahn J.H."/>
            <person name="Sangsakoo G."/>
            <person name="Vanavichit A."/>
            <person name="de Mattos Luiz.A.T."/>
            <person name="Zimmer P.D."/>
            <person name="Malone G."/>
            <person name="Dellagostin O."/>
            <person name="de Oliveira A.C."/>
            <person name="Bevan M."/>
            <person name="Bancroft I."/>
            <person name="Minx P."/>
            <person name="Cordum H."/>
            <person name="Wilson R."/>
            <person name="Cheng Z."/>
            <person name="Jin W."/>
            <person name="Jiang J."/>
            <person name="Leong S.A."/>
            <person name="Iwama H."/>
            <person name="Gojobori T."/>
            <person name="Itoh T."/>
            <person name="Niimura Y."/>
            <person name="Fujii Y."/>
            <person name="Habara T."/>
            <person name="Sakai H."/>
            <person name="Sato Y."/>
            <person name="Wilson G."/>
            <person name="Kumar K."/>
            <person name="McCouch S."/>
            <person name="Juretic N."/>
            <person name="Hoen D."/>
            <person name="Wright S."/>
            <person name="Bruskiewich R."/>
            <person name="Bureau T."/>
            <person name="Miyao A."/>
            <person name="Hirochika H."/>
            <person name="Nishikawa T."/>
            <person name="Kadowaki K."/>
            <person name="Sugiura M."/>
            <person name="Burr B."/>
            <person name="Sasaki T."/>
        </authorList>
    </citation>
    <scope>NUCLEOTIDE SEQUENCE [LARGE SCALE GENOMIC DNA]</scope>
    <source>
        <strain evidence="2">cv. Nipponbare</strain>
    </source>
</reference>
<name>A0A0P0W5C4_ORYSJ</name>
<gene>
    <name evidence="1" type="ordered locus">Os03g0840275</name>
    <name evidence="1" type="ORF">OSNPB_030840275</name>
</gene>
<evidence type="ECO:0000313" key="1">
    <source>
        <dbReference type="EMBL" id="BAS87292.1"/>
    </source>
</evidence>
<dbReference type="EMBL" id="AP014959">
    <property type="protein sequence ID" value="BAS87292.1"/>
    <property type="molecule type" value="Genomic_DNA"/>
</dbReference>
<reference evidence="1 2" key="2">
    <citation type="journal article" date="2013" name="Plant Cell Physiol.">
        <title>Rice Annotation Project Database (RAP-DB): an integrative and interactive database for rice genomics.</title>
        <authorList>
            <person name="Sakai H."/>
            <person name="Lee S.S."/>
            <person name="Tanaka T."/>
            <person name="Numa H."/>
            <person name="Kim J."/>
            <person name="Kawahara Y."/>
            <person name="Wakimoto H."/>
            <person name="Yang C.C."/>
            <person name="Iwamoto M."/>
            <person name="Abe T."/>
            <person name="Yamada Y."/>
            <person name="Muto A."/>
            <person name="Inokuchi H."/>
            <person name="Ikemura T."/>
            <person name="Matsumoto T."/>
            <person name="Sasaki T."/>
            <person name="Itoh T."/>
        </authorList>
    </citation>
    <scope>NUCLEOTIDE SEQUENCE [LARGE SCALE GENOMIC DNA]</scope>
    <source>
        <strain evidence="2">cv. Nipponbare</strain>
    </source>
</reference>
<accession>A0A0P0W5C4</accession>
<dbReference type="PaxDb" id="39947-A0A0P0W5C4"/>
<dbReference type="Gramene" id="Os03t0840275-00">
    <property type="protein sequence ID" value="Os03t0840275-00"/>
    <property type="gene ID" value="Os03g0840275"/>
</dbReference>
<keyword evidence="2" id="KW-1185">Reference proteome</keyword>
<reference evidence="1 2" key="3">
    <citation type="journal article" date="2013" name="Rice">
        <title>Improvement of the Oryza sativa Nipponbare reference genome using next generation sequence and optical map data.</title>
        <authorList>
            <person name="Kawahara Y."/>
            <person name="de la Bastide M."/>
            <person name="Hamilton J.P."/>
            <person name="Kanamori H."/>
            <person name="McCombie W.R."/>
            <person name="Ouyang S."/>
            <person name="Schwartz D.C."/>
            <person name="Tanaka T."/>
            <person name="Wu J."/>
            <person name="Zhou S."/>
            <person name="Childs K.L."/>
            <person name="Davidson R.M."/>
            <person name="Lin H."/>
            <person name="Quesada-Ocampo L."/>
            <person name="Vaillancourt B."/>
            <person name="Sakai H."/>
            <person name="Lee S.S."/>
            <person name="Kim J."/>
            <person name="Numa H."/>
            <person name="Itoh T."/>
            <person name="Buell C.R."/>
            <person name="Matsumoto T."/>
        </authorList>
    </citation>
    <scope>NUCLEOTIDE SEQUENCE [LARGE SCALE GENOMIC DNA]</scope>
    <source>
        <strain evidence="2">cv. Nipponbare</strain>
    </source>
</reference>
<organism evidence="1 2">
    <name type="scientific">Oryza sativa subsp. japonica</name>
    <name type="common">Rice</name>
    <dbReference type="NCBI Taxonomy" id="39947"/>
    <lineage>
        <taxon>Eukaryota</taxon>
        <taxon>Viridiplantae</taxon>
        <taxon>Streptophyta</taxon>
        <taxon>Embryophyta</taxon>
        <taxon>Tracheophyta</taxon>
        <taxon>Spermatophyta</taxon>
        <taxon>Magnoliopsida</taxon>
        <taxon>Liliopsida</taxon>
        <taxon>Poales</taxon>
        <taxon>Poaceae</taxon>
        <taxon>BOP clade</taxon>
        <taxon>Oryzoideae</taxon>
        <taxon>Oryzeae</taxon>
        <taxon>Oryzinae</taxon>
        <taxon>Oryza</taxon>
        <taxon>Oryza sativa</taxon>
    </lineage>
</organism>
<dbReference type="Proteomes" id="UP000059680">
    <property type="component" value="Chromosome 3"/>
</dbReference>
<dbReference type="AlphaFoldDB" id="A0A0P0W5C4"/>